<feature type="transmembrane region" description="Helical" evidence="8">
    <location>
        <begin position="281"/>
        <end position="303"/>
    </location>
</feature>
<keyword evidence="5 8" id="KW-1133">Transmembrane helix</keyword>
<name>A0A1Q4V146_9ACTN</name>
<keyword evidence="6 8" id="KW-0472">Membrane</keyword>
<evidence type="ECO:0000256" key="7">
    <source>
        <dbReference type="SAM" id="MobiDB-lite"/>
    </source>
</evidence>
<dbReference type="Gene3D" id="1.20.1640.10">
    <property type="entry name" value="Multidrug efflux transporter AcrB transmembrane domain"/>
    <property type="match status" value="2"/>
</dbReference>
<sequence>MAALARWCVRRRLVVVLLWLLALGATAAAAALTGSAYSNDYEVPGTESGRATELLAQGFPGAGGDSDTIVWHTERGTVRAAAVEQTMTRTLAEVAALPTVADVTSPYGEPGADGPGGATRISADGRTAYATLTFDRPVGELTAAHADAVVTTAQRAAGDDLRVELGGTAVALTEPLGGHLAEAVGVAVAAVVLFLAFGSLAASLLPIATALVSVGTAYGGIVLLGHTMTVADFAPMLGLLIGLGVGIDYALFIVTRHRQGLKRGLSVEESAVRAVATTGRAVVFAGATVCIALLGMLILRLGFLNGVAIAASLTVVLTVAASVTLLPALLAWIGPRALSRRERRRLAEHGPAPEVPTGLAARWSAFVERHPKLLGALALAVITVLALPTLSLHLGTSDQGNNPETATTRQAYDLLADGFGPGVNGPLTLVAELRGADDRLAFDGLAATLRSTENVASVTPAVHNGAGDTAVLTVVPGSAPQSQETSALVDRLRTEVLPRAEHGTSLDVHVGGVTAGYDDFAEIIVGKLPLFVGVVIALGCLLLLLAFRSIGIPVKAAVMNIAAVAGAFGVVVAIFQWGWGSELLGLGRAGPIEPFLPVIMVSVLFGLSMDYQVFLVSRMYEEWLETRDNRRAVRVGLAETSRVINSAAVIMISVFLAFVLTGDRVIAMFGIALAAAVALDAFVLRTLLVPALMHMLGGANWWLPRRLDRLLPRISIEAPKAATGDPAGHATIPARRDAPTHADV</sequence>
<evidence type="ECO:0000313" key="12">
    <source>
        <dbReference type="Proteomes" id="UP000186455"/>
    </source>
</evidence>
<evidence type="ECO:0000259" key="10">
    <source>
        <dbReference type="PROSITE" id="PS50156"/>
    </source>
</evidence>
<feature type="transmembrane region" description="Helical" evidence="8">
    <location>
        <begin position="233"/>
        <end position="254"/>
    </location>
</feature>
<feature type="region of interest" description="Disordered" evidence="7">
    <location>
        <begin position="721"/>
        <end position="744"/>
    </location>
</feature>
<feature type="signal peptide" evidence="9">
    <location>
        <begin position="1"/>
        <end position="27"/>
    </location>
</feature>
<dbReference type="InterPro" id="IPR000731">
    <property type="entry name" value="SSD"/>
</dbReference>
<evidence type="ECO:0000313" key="11">
    <source>
        <dbReference type="EMBL" id="OKH91553.1"/>
    </source>
</evidence>
<feature type="transmembrane region" description="Helical" evidence="8">
    <location>
        <begin position="559"/>
        <end position="579"/>
    </location>
</feature>
<keyword evidence="9" id="KW-0732">Signal</keyword>
<dbReference type="Proteomes" id="UP000186455">
    <property type="component" value="Unassembled WGS sequence"/>
</dbReference>
<dbReference type="GO" id="GO:0005886">
    <property type="term" value="C:plasma membrane"/>
    <property type="evidence" value="ECO:0007669"/>
    <property type="project" value="UniProtKB-SubCell"/>
</dbReference>
<feature type="transmembrane region" description="Helical" evidence="8">
    <location>
        <begin position="309"/>
        <end position="334"/>
    </location>
</feature>
<feature type="transmembrane region" description="Helical" evidence="8">
    <location>
        <begin position="641"/>
        <end position="660"/>
    </location>
</feature>
<dbReference type="InterPro" id="IPR004869">
    <property type="entry name" value="MMPL_dom"/>
</dbReference>
<evidence type="ECO:0000256" key="5">
    <source>
        <dbReference type="ARBA" id="ARBA00022989"/>
    </source>
</evidence>
<dbReference type="Pfam" id="PF03176">
    <property type="entry name" value="MMPL"/>
    <property type="match status" value="2"/>
</dbReference>
<evidence type="ECO:0000256" key="9">
    <source>
        <dbReference type="SAM" id="SignalP"/>
    </source>
</evidence>
<dbReference type="PROSITE" id="PS50156">
    <property type="entry name" value="SSD"/>
    <property type="match status" value="1"/>
</dbReference>
<comment type="caution">
    <text evidence="11">The sequence shown here is derived from an EMBL/GenBank/DDBJ whole genome shotgun (WGS) entry which is preliminary data.</text>
</comment>
<feature type="transmembrane region" description="Helical" evidence="8">
    <location>
        <begin position="373"/>
        <end position="394"/>
    </location>
</feature>
<feature type="transmembrane region" description="Helical" evidence="8">
    <location>
        <begin position="204"/>
        <end position="227"/>
    </location>
</feature>
<dbReference type="RefSeq" id="WP_073793241.1">
    <property type="nucleotide sequence ID" value="NZ_LFBV01000009.1"/>
</dbReference>
<dbReference type="PANTHER" id="PTHR33406">
    <property type="entry name" value="MEMBRANE PROTEIN MJ1562-RELATED"/>
    <property type="match status" value="1"/>
</dbReference>
<evidence type="ECO:0000256" key="6">
    <source>
        <dbReference type="ARBA" id="ARBA00023136"/>
    </source>
</evidence>
<evidence type="ECO:0000256" key="1">
    <source>
        <dbReference type="ARBA" id="ARBA00004651"/>
    </source>
</evidence>
<dbReference type="EMBL" id="LFBV01000009">
    <property type="protein sequence ID" value="OKH91553.1"/>
    <property type="molecule type" value="Genomic_DNA"/>
</dbReference>
<feature type="transmembrane region" description="Helical" evidence="8">
    <location>
        <begin position="666"/>
        <end position="688"/>
    </location>
</feature>
<keyword evidence="12" id="KW-1185">Reference proteome</keyword>
<dbReference type="AlphaFoldDB" id="A0A1Q4V146"/>
<feature type="transmembrane region" description="Helical" evidence="8">
    <location>
        <begin position="176"/>
        <end position="197"/>
    </location>
</feature>
<dbReference type="STRING" id="1048205.AB852_28805"/>
<feature type="chain" id="PRO_5038531213" evidence="9">
    <location>
        <begin position="28"/>
        <end position="744"/>
    </location>
</feature>
<comment type="similarity">
    <text evidence="2">Belongs to the resistance-nodulation-cell division (RND) (TC 2.A.6) family. MmpL subfamily.</text>
</comment>
<feature type="compositionally biased region" description="Basic and acidic residues" evidence="7">
    <location>
        <begin position="734"/>
        <end position="744"/>
    </location>
</feature>
<organism evidence="11 12">
    <name type="scientific">Streptomyces uncialis</name>
    <dbReference type="NCBI Taxonomy" id="1048205"/>
    <lineage>
        <taxon>Bacteria</taxon>
        <taxon>Bacillati</taxon>
        <taxon>Actinomycetota</taxon>
        <taxon>Actinomycetes</taxon>
        <taxon>Kitasatosporales</taxon>
        <taxon>Streptomycetaceae</taxon>
        <taxon>Streptomyces</taxon>
    </lineage>
</organism>
<protein>
    <submittedName>
        <fullName evidence="11">Membrane protein</fullName>
    </submittedName>
</protein>
<feature type="domain" description="SSD" evidence="10">
    <location>
        <begin position="203"/>
        <end position="332"/>
    </location>
</feature>
<proteinExistence type="inferred from homology"/>
<accession>A0A1Q4V146</accession>
<keyword evidence="4 8" id="KW-0812">Transmembrane</keyword>
<keyword evidence="3" id="KW-1003">Cell membrane</keyword>
<evidence type="ECO:0000256" key="2">
    <source>
        <dbReference type="ARBA" id="ARBA00010157"/>
    </source>
</evidence>
<dbReference type="PANTHER" id="PTHR33406:SF11">
    <property type="entry name" value="MEMBRANE PROTEIN SCO6666-RELATED"/>
    <property type="match status" value="1"/>
</dbReference>
<reference evidence="11 12" key="1">
    <citation type="submission" date="2015-06" db="EMBL/GenBank/DDBJ databases">
        <title>Cloning and characterization of the uncialamcin biosynthetic gene cluster.</title>
        <authorList>
            <person name="Yan X."/>
            <person name="Huang T."/>
            <person name="Ge H."/>
            <person name="Shen B."/>
        </authorList>
    </citation>
    <scope>NUCLEOTIDE SEQUENCE [LARGE SCALE GENOMIC DNA]</scope>
    <source>
        <strain evidence="11 12">DCA2648</strain>
    </source>
</reference>
<dbReference type="SUPFAM" id="SSF82866">
    <property type="entry name" value="Multidrug efflux transporter AcrB transmembrane domain"/>
    <property type="match status" value="2"/>
</dbReference>
<evidence type="ECO:0000256" key="4">
    <source>
        <dbReference type="ARBA" id="ARBA00022692"/>
    </source>
</evidence>
<feature type="transmembrane region" description="Helical" evidence="8">
    <location>
        <begin position="599"/>
        <end position="620"/>
    </location>
</feature>
<dbReference type="InterPro" id="IPR050545">
    <property type="entry name" value="Mycobact_MmpL"/>
</dbReference>
<evidence type="ECO:0000256" key="3">
    <source>
        <dbReference type="ARBA" id="ARBA00022475"/>
    </source>
</evidence>
<comment type="subcellular location">
    <subcellularLocation>
        <location evidence="1">Cell membrane</location>
        <topology evidence="1">Multi-pass membrane protein</topology>
    </subcellularLocation>
</comment>
<evidence type="ECO:0000256" key="8">
    <source>
        <dbReference type="SAM" id="Phobius"/>
    </source>
</evidence>
<gene>
    <name evidence="11" type="ORF">AB852_28805</name>
</gene>
<feature type="transmembrane region" description="Helical" evidence="8">
    <location>
        <begin position="528"/>
        <end position="547"/>
    </location>
</feature>